<dbReference type="GeneID" id="40333410"/>
<accession>A0A3R7LH31</accession>
<sequence>MSCANGLSMEKAHALPRQISLGNLHASTLRGCFFLGPPQPAAVHCRAVRHQPPAVQKAVATTLGDGVDGGLVPFSWETGVAIPPLKPDKQAGDPALLFPNTARIWQGRGGCIYAPSATPQCIVNGALAH</sequence>
<organism evidence="1 2">
    <name type="scientific">Trypanosoma rangeli</name>
    <dbReference type="NCBI Taxonomy" id="5698"/>
    <lineage>
        <taxon>Eukaryota</taxon>
        <taxon>Discoba</taxon>
        <taxon>Euglenozoa</taxon>
        <taxon>Kinetoplastea</taxon>
        <taxon>Metakinetoplastina</taxon>
        <taxon>Trypanosomatida</taxon>
        <taxon>Trypanosomatidae</taxon>
        <taxon>Trypanosoma</taxon>
        <taxon>Herpetosoma</taxon>
    </lineage>
</organism>
<name>A0A3R7LH31_TRYRA</name>
<dbReference type="Proteomes" id="UP000283634">
    <property type="component" value="Unassembled WGS sequence"/>
</dbReference>
<dbReference type="EMBL" id="MKGL01000594">
    <property type="protein sequence ID" value="RNE97153.1"/>
    <property type="molecule type" value="Genomic_DNA"/>
</dbReference>
<evidence type="ECO:0000313" key="1">
    <source>
        <dbReference type="EMBL" id="RNE97153.1"/>
    </source>
</evidence>
<dbReference type="RefSeq" id="XP_029233984.1">
    <property type="nucleotide sequence ID" value="XM_029386156.1"/>
</dbReference>
<evidence type="ECO:0000313" key="2">
    <source>
        <dbReference type="Proteomes" id="UP000283634"/>
    </source>
</evidence>
<reference evidence="1 2" key="1">
    <citation type="journal article" date="2018" name="BMC Genomics">
        <title>Genomic comparison of Trypanosoma conorhini and Trypanosoma rangeli to Trypanosoma cruzi strains of high and low virulence.</title>
        <authorList>
            <person name="Bradwell K.R."/>
            <person name="Koparde V.N."/>
            <person name="Matveyev A.V."/>
            <person name="Serrano M.G."/>
            <person name="Alves J.M."/>
            <person name="Parikh H."/>
            <person name="Huang B."/>
            <person name="Lee V."/>
            <person name="Espinosa-Alvarez O."/>
            <person name="Ortiz P.A."/>
            <person name="Costa-Martins A.G."/>
            <person name="Teixeira M.M."/>
            <person name="Buck G.A."/>
        </authorList>
    </citation>
    <scope>NUCLEOTIDE SEQUENCE [LARGE SCALE GENOMIC DNA]</scope>
    <source>
        <strain evidence="1 2">AM80</strain>
    </source>
</reference>
<comment type="caution">
    <text evidence="1">The sequence shown here is derived from an EMBL/GenBank/DDBJ whole genome shotgun (WGS) entry which is preliminary data.</text>
</comment>
<proteinExistence type="predicted"/>
<keyword evidence="2" id="KW-1185">Reference proteome</keyword>
<gene>
    <name evidence="1" type="ORF">TraAM80_09477</name>
</gene>
<protein>
    <submittedName>
        <fullName evidence="1">Uncharacterized protein</fullName>
    </submittedName>
</protein>
<dbReference type="AlphaFoldDB" id="A0A3R7LH31"/>